<accession>A0A084QYT8</accession>
<reference evidence="2 3" key="1">
    <citation type="journal article" date="2014" name="BMC Genomics">
        <title>Comparative genome sequencing reveals chemotype-specific gene clusters in the toxigenic black mold Stachybotrys.</title>
        <authorList>
            <person name="Semeiks J."/>
            <person name="Borek D."/>
            <person name="Otwinowski Z."/>
            <person name="Grishin N.V."/>
        </authorList>
    </citation>
    <scope>NUCLEOTIDE SEQUENCE [LARGE SCALE GENOMIC DNA]</scope>
    <source>
        <strain evidence="2 3">IBT 40285</strain>
    </source>
</reference>
<feature type="non-terminal residue" evidence="2">
    <location>
        <position position="1"/>
    </location>
</feature>
<dbReference type="SUPFAM" id="SSF51735">
    <property type="entry name" value="NAD(P)-binding Rossmann-fold domains"/>
    <property type="match status" value="1"/>
</dbReference>
<dbReference type="Pfam" id="PF13460">
    <property type="entry name" value="NAD_binding_10"/>
    <property type="match status" value="1"/>
</dbReference>
<feature type="domain" description="NAD(P)-binding" evidence="1">
    <location>
        <begin position="10"/>
        <end position="84"/>
    </location>
</feature>
<dbReference type="PANTHER" id="PTHR48079">
    <property type="entry name" value="PROTEIN YEEZ"/>
    <property type="match status" value="1"/>
</dbReference>
<name>A0A084QYT8_STAC4</name>
<dbReference type="InParanoid" id="A0A084QYT8"/>
<organism evidence="2 3">
    <name type="scientific">Stachybotrys chlorohalonatus (strain IBT 40285)</name>
    <dbReference type="NCBI Taxonomy" id="1283841"/>
    <lineage>
        <taxon>Eukaryota</taxon>
        <taxon>Fungi</taxon>
        <taxon>Dikarya</taxon>
        <taxon>Ascomycota</taxon>
        <taxon>Pezizomycotina</taxon>
        <taxon>Sordariomycetes</taxon>
        <taxon>Hypocreomycetidae</taxon>
        <taxon>Hypocreales</taxon>
        <taxon>Stachybotryaceae</taxon>
        <taxon>Stachybotrys</taxon>
    </lineage>
</organism>
<evidence type="ECO:0000313" key="3">
    <source>
        <dbReference type="Proteomes" id="UP000028524"/>
    </source>
</evidence>
<protein>
    <recommendedName>
        <fullName evidence="1">NAD(P)-binding domain-containing protein</fullName>
    </recommendedName>
</protein>
<dbReference type="InterPro" id="IPR051783">
    <property type="entry name" value="NAD(P)-dependent_oxidoreduct"/>
</dbReference>
<dbReference type="PANTHER" id="PTHR48079:SF8">
    <property type="entry name" value="NAD(P)-BINDING DOMAIN-CONTAINING PROTEIN"/>
    <property type="match status" value="1"/>
</dbReference>
<dbReference type="HOGENOM" id="CLU_007383_12_2_1"/>
<dbReference type="GO" id="GO:0004029">
    <property type="term" value="F:aldehyde dehydrogenase (NAD+) activity"/>
    <property type="evidence" value="ECO:0007669"/>
    <property type="project" value="TreeGrafter"/>
</dbReference>
<evidence type="ECO:0000313" key="2">
    <source>
        <dbReference type="EMBL" id="KFA69123.1"/>
    </source>
</evidence>
<dbReference type="OrthoDB" id="2130169at2759"/>
<gene>
    <name evidence="2" type="ORF">S40285_00111</name>
</gene>
<dbReference type="FunCoup" id="A0A084QYT8">
    <property type="interactions" value="24"/>
</dbReference>
<evidence type="ECO:0000259" key="1">
    <source>
        <dbReference type="Pfam" id="PF13460"/>
    </source>
</evidence>
<dbReference type="GO" id="GO:0005737">
    <property type="term" value="C:cytoplasm"/>
    <property type="evidence" value="ECO:0007669"/>
    <property type="project" value="TreeGrafter"/>
</dbReference>
<proteinExistence type="predicted"/>
<sequence length="342" mass="36688">YLCLTRFSTGATGYIGGQVLRELTCSHPRYKFTALVRDAQKAADISAAYGSVTTVIGSLDDEDIIEREANKADIILNLASAGHLKAVQAVHRGLKSKETSEPVYWVQISGASALAAAEIASPTYVAGSPSDTVFDDLDGTAALRTLIRAHLFRAVDNYLLDVAAHASNIKTAVVFPPIIYGPGQGPGNQRSVQVPELARVTLERGRGVQVGKGLSRWGVVHVRDLGRLFASLVASATPDGDKAWGEEALYLTSSDEASFGDISKKVTQAAHDQGLIPENSIQELEKDDSAKVLPYGYIIYGTNARSQSRRAKELLGWAPREGSLDEDIPRVVADEAKRLGKT</sequence>
<dbReference type="OMA" id="ATPSPIW"/>
<dbReference type="EMBL" id="KL659601">
    <property type="protein sequence ID" value="KFA69123.1"/>
    <property type="molecule type" value="Genomic_DNA"/>
</dbReference>
<dbReference type="Proteomes" id="UP000028524">
    <property type="component" value="Unassembled WGS sequence"/>
</dbReference>
<dbReference type="InterPro" id="IPR016040">
    <property type="entry name" value="NAD(P)-bd_dom"/>
</dbReference>
<dbReference type="STRING" id="1283841.A0A084QYT8"/>
<keyword evidence="3" id="KW-1185">Reference proteome</keyword>
<dbReference type="InterPro" id="IPR036291">
    <property type="entry name" value="NAD(P)-bd_dom_sf"/>
</dbReference>
<dbReference type="Gene3D" id="3.40.50.720">
    <property type="entry name" value="NAD(P)-binding Rossmann-like Domain"/>
    <property type="match status" value="1"/>
</dbReference>
<dbReference type="AlphaFoldDB" id="A0A084QYT8"/>